<sequence length="89" mass="9773">MSYIKAIAALPWSFAMPDHQLQAGDTSIAPRPASWWATPQQAVPDPQALYGLPSCFLLSFAHSRLYSQNASTRSTRNAHAMVRTGKSQI</sequence>
<protein>
    <submittedName>
        <fullName evidence="1">Uncharacterized protein</fullName>
    </submittedName>
</protein>
<keyword evidence="2" id="KW-1185">Reference proteome</keyword>
<dbReference type="RefSeq" id="XP_033688197.1">
    <property type="nucleotide sequence ID" value="XM_033828102.1"/>
</dbReference>
<dbReference type="AlphaFoldDB" id="A0A6A6IVG9"/>
<gene>
    <name evidence="1" type="ORF">BU26DRAFT_515568</name>
</gene>
<dbReference type="Proteomes" id="UP000800094">
    <property type="component" value="Unassembled WGS sequence"/>
</dbReference>
<accession>A0A6A6IVG9</accession>
<dbReference type="GeneID" id="54581432"/>
<name>A0A6A6IVG9_9PLEO</name>
<proteinExistence type="predicted"/>
<organism evidence="1 2">
    <name type="scientific">Trematosphaeria pertusa</name>
    <dbReference type="NCBI Taxonomy" id="390896"/>
    <lineage>
        <taxon>Eukaryota</taxon>
        <taxon>Fungi</taxon>
        <taxon>Dikarya</taxon>
        <taxon>Ascomycota</taxon>
        <taxon>Pezizomycotina</taxon>
        <taxon>Dothideomycetes</taxon>
        <taxon>Pleosporomycetidae</taxon>
        <taxon>Pleosporales</taxon>
        <taxon>Massarineae</taxon>
        <taxon>Trematosphaeriaceae</taxon>
        <taxon>Trematosphaeria</taxon>
    </lineage>
</organism>
<reference evidence="1" key="1">
    <citation type="journal article" date="2020" name="Stud. Mycol.">
        <title>101 Dothideomycetes genomes: a test case for predicting lifestyles and emergence of pathogens.</title>
        <authorList>
            <person name="Haridas S."/>
            <person name="Albert R."/>
            <person name="Binder M."/>
            <person name="Bloem J."/>
            <person name="Labutti K."/>
            <person name="Salamov A."/>
            <person name="Andreopoulos B."/>
            <person name="Baker S."/>
            <person name="Barry K."/>
            <person name="Bills G."/>
            <person name="Bluhm B."/>
            <person name="Cannon C."/>
            <person name="Castanera R."/>
            <person name="Culley D."/>
            <person name="Daum C."/>
            <person name="Ezra D."/>
            <person name="Gonzalez J."/>
            <person name="Henrissat B."/>
            <person name="Kuo A."/>
            <person name="Liang C."/>
            <person name="Lipzen A."/>
            <person name="Lutzoni F."/>
            <person name="Magnuson J."/>
            <person name="Mondo S."/>
            <person name="Nolan M."/>
            <person name="Ohm R."/>
            <person name="Pangilinan J."/>
            <person name="Park H.-J."/>
            <person name="Ramirez L."/>
            <person name="Alfaro M."/>
            <person name="Sun H."/>
            <person name="Tritt A."/>
            <person name="Yoshinaga Y."/>
            <person name="Zwiers L.-H."/>
            <person name="Turgeon B."/>
            <person name="Goodwin S."/>
            <person name="Spatafora J."/>
            <person name="Crous P."/>
            <person name="Grigoriev I."/>
        </authorList>
    </citation>
    <scope>NUCLEOTIDE SEQUENCE</scope>
    <source>
        <strain evidence="1">CBS 122368</strain>
    </source>
</reference>
<evidence type="ECO:0000313" key="2">
    <source>
        <dbReference type="Proteomes" id="UP000800094"/>
    </source>
</evidence>
<evidence type="ECO:0000313" key="1">
    <source>
        <dbReference type="EMBL" id="KAF2253193.1"/>
    </source>
</evidence>
<dbReference type="EMBL" id="ML987191">
    <property type="protein sequence ID" value="KAF2253193.1"/>
    <property type="molecule type" value="Genomic_DNA"/>
</dbReference>